<dbReference type="EMBL" id="QJVC01000003">
    <property type="protein sequence ID" value="PYI39323.1"/>
    <property type="molecule type" value="Genomic_DNA"/>
</dbReference>
<dbReference type="GO" id="GO:0005975">
    <property type="term" value="P:carbohydrate metabolic process"/>
    <property type="evidence" value="ECO:0007669"/>
    <property type="project" value="UniProtKB-ARBA"/>
</dbReference>
<name>A0A2V5IY80_9MICC</name>
<dbReference type="PANTHER" id="PTHR37494:SF1">
    <property type="entry name" value="STAPHYLOCOCCUS AUREUS SURFACE PROTEIN A"/>
    <property type="match status" value="1"/>
</dbReference>
<dbReference type="InterPro" id="IPR013783">
    <property type="entry name" value="Ig-like_fold"/>
</dbReference>
<evidence type="ECO:0000256" key="5">
    <source>
        <dbReference type="SAM" id="MobiDB-lite"/>
    </source>
</evidence>
<keyword evidence="6" id="KW-1133">Transmembrane helix</keyword>
<dbReference type="NCBIfam" id="TIGR01167">
    <property type="entry name" value="LPXTG_anchor"/>
    <property type="match status" value="1"/>
</dbReference>
<feature type="compositionally biased region" description="Pro residues" evidence="5">
    <location>
        <begin position="1789"/>
        <end position="1811"/>
    </location>
</feature>
<evidence type="ECO:0000256" key="4">
    <source>
        <dbReference type="ARBA" id="ARBA00023088"/>
    </source>
</evidence>
<dbReference type="GO" id="GO:0005509">
    <property type="term" value="F:calcium ion binding"/>
    <property type="evidence" value="ECO:0007669"/>
    <property type="project" value="InterPro"/>
</dbReference>
<reference evidence="9 10" key="1">
    <citation type="submission" date="2018-05" db="EMBL/GenBank/DDBJ databases">
        <title>Genetic diversity of glacier-inhabiting Cryobacterium bacteria in China and description of Cryobacterium mengkeensis sp. nov. and Arthrobacter glacialis sp. nov.</title>
        <authorList>
            <person name="Liu Q."/>
            <person name="Xin Y.-H."/>
        </authorList>
    </citation>
    <scope>NUCLEOTIDE SEQUENCE [LARGE SCALE GENOMIC DNA]</scope>
    <source>
        <strain evidence="9 10">B7</strain>
    </source>
</reference>
<keyword evidence="3 7" id="KW-0732">Signal</keyword>
<sequence length="1994" mass="195875">MVSRPRFTSVMGIFLALVLSFASVGVIAQPAQAETSATVTITSASPTALRLNPGTCTASNTRAHYTMVKIPFDYNGGSGQVNFSLTINSSAATTAMIYQGAFLPDDPGTNCYITGWSQRSGANKTTKFGFSNGEMVGYPVTPWYLVLASDDPGAGVSASVSITSSQGTVAVEPQMEPVQLTTTSPLPGGVVGAPYNTTLTATGGTGPYRYTVTGLPAGLSISTAGVISGTPTNAGSFTAAVTVTDEQGRTAVKSLGLSIAAPSIAVTPTTMPAAQFGAPYSQTISASGGIGPYRYALTAGALPPGVSMSSAGVLSGTPAAGGTFYFTVTATDSGNFTGARTYSLPVGAPTITIAPLTMPAMQVFEPLSVTVTASGGTGPYSYSIAAGALPVGVTLSSTGALTGKPTTAGPYSFTVLARDSTGPYSSSRSYSGTVAPPQLPVILPGQLPSGVVGMVYSQQLIGANGVGPYTFELDSGAWPAGITMNSAGLISGTPTAGGSFLPGLKITDSRGHGSIRQFPLSMGRPTFSFAPATLPGATAYSPYSVDLTVSGGVRPYTYSKSSGTLPSGITLATDGTLSGTTTASPGTYDFTVSVTDSTTGEGPYSGVKDYQLTVVAPTLPTITPVTVPGGTAGTAYSQQLSGATGVAPYVFSIDSGALPAGISLSSTGLLSGTPTATGTFPVAVKVADARTLSSTRNYIITIAAPSITITPATLPGANVGAVYAVDAGATGGTAPYSFAVSSGSLPAGLTLTAAGKLAGTPTAPGTKNFTITATDDLGFTGSRAYSLFSSPAALVLGPTSLPDPVAGDSYSAQLVTTGGYGDFSYAVTSGTLPTGLVLAPDTGLISGTPTAVGSYGFTVTSTDVATAGPNPVSVNRSYTLVVPAVPLQLVGQLPQAHVGSTYTGALAASGGTGPYTFVLQPEESLPAGLSLAANGLLTGTPELAGTFDVAVKVTDVYGSASNLTGSLTVAPLITVAPGTLPDAQTGSAYSQQLTASGGAASYTFAVTDGALPDGLTLSADGALTGTPTVHGSSSFTVTAKDAGNFSGTKDYTVSVKPAAVVVGPAALPAPAAGDVYSAELTATGGIGPFTFAVTAGSLPTGLALAQDTGIISGTPTAVGSYNFTVTATDVATLNDVPVVTTNKVYTLVVPSVPLELIGTLPQAHVGSDYSGTLAGTGGKGPYTFVLQPQATLPAGLSLTANGLLTGTPSVAGDYDLDVTLTDVYGSSSNETASLTVAPVVVVTPADLPGAQTGSDYSQQLTASGGTGPYTFAVTAGSLPAGLALATDGELTGTPTVHGSSSFTVTATDADGFPGDIAYTLSTIPAAVVVGPESLPAATAGGLYSVQLTSSGGIGPFAYAITDGALPAGLLLAADTGIISGTPTAVGSFAFTVTSTDQATGTGTPVVTASRAYSVDVPSYPLHLVGNLPQAKVGSDFTGALAGGGGTGPYTFALQPQETLPDGLTLASNGLITGTPTVAGTYDLPVTLTDVYGSVSNVTGSLTVAPLITVAPGTLPDAQTGSAYSQQLTASGGAASYTFAITDGSLPDGLTLSADGVLAGTPTAHGSTSFTVTAKDADGFPGDIAYTLSTIPAAVVVGPETLPAATAGSSYSAQLTSAGGIGPFGYAITDGALPDGLSLAADTGIISGTPTAVGSFGFTVTSTDQATGNGTPVVTASRVYTVDVDSATLHLTGTLPRAEVGESYTAQLTASGGVEPYTFALQGASALRARLAAASTGLPAGLTMTSGGAIAGTPTEVGIFEVAIIVTDAYGSTGGVKTTLTVAPAAVVPTPTPSVSPTPTPTETPSATPPVSPSATPTEEPSATPSATVVPSETPSATPSVTPTPTESASPSATPSVTPSATPTEEPSATPSATVVPTETATPSETPSATPSVSPTPTESAAPSATPSATAVPTETLAPTEKPSTDPSESAEPTKPSTPVKSPTSMIQPTATSSTAPTKVPLATTGASGVSWLAYGGIAAVLIGLIALALKRRRH</sequence>
<evidence type="ECO:0000256" key="3">
    <source>
        <dbReference type="ARBA" id="ARBA00022729"/>
    </source>
</evidence>
<comment type="caution">
    <text evidence="9">The sequence shown here is derived from an EMBL/GenBank/DDBJ whole genome shotgun (WGS) entry which is preliminary data.</text>
</comment>
<evidence type="ECO:0000256" key="1">
    <source>
        <dbReference type="ARBA" id="ARBA00022512"/>
    </source>
</evidence>
<evidence type="ECO:0000259" key="8">
    <source>
        <dbReference type="PROSITE" id="PS50847"/>
    </source>
</evidence>
<dbReference type="Proteomes" id="UP000247980">
    <property type="component" value="Unassembled WGS sequence"/>
</dbReference>
<keyword evidence="6" id="KW-0812">Transmembrane</keyword>
<keyword evidence="1" id="KW-0134">Cell wall</keyword>
<dbReference type="SUPFAM" id="SSF49313">
    <property type="entry name" value="Cadherin-like"/>
    <property type="match status" value="14"/>
</dbReference>
<evidence type="ECO:0000256" key="7">
    <source>
        <dbReference type="SAM" id="SignalP"/>
    </source>
</evidence>
<keyword evidence="2" id="KW-0964">Secreted</keyword>
<feature type="chain" id="PRO_5016174214" description="Gram-positive cocci surface proteins LPxTG domain-containing protein" evidence="7">
    <location>
        <begin position="34"/>
        <end position="1994"/>
    </location>
</feature>
<evidence type="ECO:0000256" key="6">
    <source>
        <dbReference type="SAM" id="Phobius"/>
    </source>
</evidence>
<feature type="compositionally biased region" description="Polar residues" evidence="5">
    <location>
        <begin position="1945"/>
        <end position="1956"/>
    </location>
</feature>
<dbReference type="PROSITE" id="PS50847">
    <property type="entry name" value="GRAM_POS_ANCHORING"/>
    <property type="match status" value="1"/>
</dbReference>
<dbReference type="Pfam" id="PF05345">
    <property type="entry name" value="He_PIG"/>
    <property type="match status" value="18"/>
</dbReference>
<dbReference type="OrthoDB" id="904022at2"/>
<feature type="compositionally biased region" description="Low complexity" evidence="5">
    <location>
        <begin position="1932"/>
        <end position="1944"/>
    </location>
</feature>
<feature type="region of interest" description="Disordered" evidence="5">
    <location>
        <begin position="1786"/>
        <end position="1960"/>
    </location>
</feature>
<dbReference type="GO" id="GO:0016020">
    <property type="term" value="C:membrane"/>
    <property type="evidence" value="ECO:0007669"/>
    <property type="project" value="InterPro"/>
</dbReference>
<organism evidence="9 10">
    <name type="scientific">Arthrobacter psychrolactophilus</name>
    <dbReference type="NCBI Taxonomy" id="92442"/>
    <lineage>
        <taxon>Bacteria</taxon>
        <taxon>Bacillati</taxon>
        <taxon>Actinomycetota</taxon>
        <taxon>Actinomycetes</taxon>
        <taxon>Micrococcales</taxon>
        <taxon>Micrococcaceae</taxon>
        <taxon>Arthrobacter</taxon>
    </lineage>
</organism>
<dbReference type="InterPro" id="IPR015919">
    <property type="entry name" value="Cadherin-like_sf"/>
</dbReference>
<feature type="domain" description="Gram-positive cocci surface proteins LPxTG" evidence="8">
    <location>
        <begin position="1961"/>
        <end position="1994"/>
    </location>
</feature>
<dbReference type="PANTHER" id="PTHR37494">
    <property type="entry name" value="HEMAGGLUTININ"/>
    <property type="match status" value="1"/>
</dbReference>
<dbReference type="Gene3D" id="2.60.40.10">
    <property type="entry name" value="Immunoglobulins"/>
    <property type="match status" value="18"/>
</dbReference>
<dbReference type="RefSeq" id="WP_110484228.1">
    <property type="nucleotide sequence ID" value="NZ_QJVC01000003.1"/>
</dbReference>
<feature type="transmembrane region" description="Helical" evidence="6">
    <location>
        <begin position="1971"/>
        <end position="1989"/>
    </location>
</feature>
<accession>A0A2V5IY80</accession>
<proteinExistence type="predicted"/>
<feature type="signal peptide" evidence="7">
    <location>
        <begin position="1"/>
        <end position="33"/>
    </location>
</feature>
<keyword evidence="10" id="KW-1185">Reference proteome</keyword>
<keyword evidence="4" id="KW-0572">Peptidoglycan-anchor</keyword>
<evidence type="ECO:0000256" key="2">
    <source>
        <dbReference type="ARBA" id="ARBA00022525"/>
    </source>
</evidence>
<keyword evidence="6" id="KW-0472">Membrane</keyword>
<dbReference type="InterPro" id="IPR019931">
    <property type="entry name" value="LPXTG_anchor"/>
</dbReference>
<evidence type="ECO:0000313" key="9">
    <source>
        <dbReference type="EMBL" id="PYI39323.1"/>
    </source>
</evidence>
<evidence type="ECO:0000313" key="10">
    <source>
        <dbReference type="Proteomes" id="UP000247980"/>
    </source>
</evidence>
<gene>
    <name evidence="9" type="ORF">CVS30_04990</name>
</gene>
<protein>
    <recommendedName>
        <fullName evidence="8">Gram-positive cocci surface proteins LPxTG domain-containing protein</fullName>
    </recommendedName>
</protein>
<feature type="compositionally biased region" description="Low complexity" evidence="5">
    <location>
        <begin position="1812"/>
        <end position="1915"/>
    </location>
</feature>